<keyword evidence="12" id="KW-0007">Acetylation</keyword>
<evidence type="ECO:0000256" key="10">
    <source>
        <dbReference type="ARBA" id="ARBA00022843"/>
    </source>
</evidence>
<keyword evidence="8" id="KW-0013">ADP-ribosylation</keyword>
<keyword evidence="15 18" id="KW-0539">Nucleus</keyword>
<keyword evidence="22" id="KW-1185">Reference proteome</keyword>
<evidence type="ECO:0000256" key="14">
    <source>
        <dbReference type="ARBA" id="ARBA00023212"/>
    </source>
</evidence>
<proteinExistence type="predicted"/>
<dbReference type="GO" id="GO:0005654">
    <property type="term" value="C:nucleoplasm"/>
    <property type="evidence" value="ECO:0007669"/>
    <property type="project" value="UniProtKB-ARBA"/>
</dbReference>
<evidence type="ECO:0000256" key="5">
    <source>
        <dbReference type="ARBA" id="ARBA00022499"/>
    </source>
</evidence>
<keyword evidence="3" id="KW-0158">Chromosome</keyword>
<dbReference type="SMART" id="SM00717">
    <property type="entry name" value="SANT"/>
    <property type="match status" value="1"/>
</dbReference>
<dbReference type="Pfam" id="PF08558">
    <property type="entry name" value="TRF"/>
    <property type="match status" value="1"/>
</dbReference>
<keyword evidence="14" id="KW-0206">Cytoskeleton</keyword>
<dbReference type="Proteomes" id="UP001623348">
    <property type="component" value="Unassembled WGS sequence"/>
</dbReference>
<keyword evidence="4" id="KW-0963">Cytoplasm</keyword>
<dbReference type="Gene3D" id="1.10.10.60">
    <property type="entry name" value="Homeodomain-like"/>
    <property type="match status" value="1"/>
</dbReference>
<evidence type="ECO:0000256" key="4">
    <source>
        <dbReference type="ARBA" id="ARBA00022490"/>
    </source>
</evidence>
<dbReference type="PROSITE" id="PS50090">
    <property type="entry name" value="MYB_LIKE"/>
    <property type="match status" value="1"/>
</dbReference>
<protein>
    <recommendedName>
        <fullName evidence="18">Telomeric repeat-binding factor</fullName>
    </recommendedName>
</protein>
<dbReference type="GO" id="GO:0003691">
    <property type="term" value="F:double-stranded telomeric DNA binding"/>
    <property type="evidence" value="ECO:0007669"/>
    <property type="project" value="UniProtKB-UniRule"/>
</dbReference>
<accession>A0ABC9W9M2</accession>
<keyword evidence="11 18" id="KW-0779">Telomere</keyword>
<dbReference type="GO" id="GO:0051301">
    <property type="term" value="P:cell division"/>
    <property type="evidence" value="ECO:0007669"/>
    <property type="project" value="UniProtKB-KW"/>
</dbReference>
<evidence type="ECO:0000313" key="21">
    <source>
        <dbReference type="EMBL" id="GAB0182249.1"/>
    </source>
</evidence>
<dbReference type="GO" id="GO:0042803">
    <property type="term" value="F:protein homodimerization activity"/>
    <property type="evidence" value="ECO:0007669"/>
    <property type="project" value="UniProtKB-UniRule"/>
</dbReference>
<dbReference type="FunFam" id="1.25.40.210:FF:000001">
    <property type="entry name" value="Telomeric repeat-binding factor"/>
    <property type="match status" value="1"/>
</dbReference>
<dbReference type="InterPro" id="IPR052450">
    <property type="entry name" value="TRBD-Containing_Protein"/>
</dbReference>
<comment type="function">
    <text evidence="17">Binds the telomeric double-stranded 5'-TTAGGG-3' repeat and negatively regulates telomere length. Involved in the regulation of the mitotic spindle. Component of the shelterin complex (telosome) that is involved in the regulation of telomere length and protection. Shelterin associates with arrays of double-stranded 5'-TTAGGG-3' repeats added by telomerase and protects chromosome ends; without its protective activity, telomeres are no longer hidden from the DNA damage surveillance and chromosome ends are inappropriately processed by DNA repair pathways.</text>
</comment>
<dbReference type="PIRSF" id="PIRSF038016">
    <property type="entry name" value="Telomere_bd-1_Pin2"/>
    <property type="match status" value="1"/>
</dbReference>
<keyword evidence="13 18" id="KW-0238">DNA-binding</keyword>
<evidence type="ECO:0000256" key="3">
    <source>
        <dbReference type="ARBA" id="ARBA00022454"/>
    </source>
</evidence>
<keyword evidence="6" id="KW-0597">Phosphoprotein</keyword>
<dbReference type="PROSITE" id="PS51294">
    <property type="entry name" value="HTH_MYB"/>
    <property type="match status" value="1"/>
</dbReference>
<dbReference type="PANTHER" id="PTHR46734">
    <property type="entry name" value="TELOMERIC REPEAT-BINDING FACTOR 1 TERF1"/>
    <property type="match status" value="1"/>
</dbReference>
<dbReference type="InterPro" id="IPR009057">
    <property type="entry name" value="Homeodomain-like_sf"/>
</dbReference>
<dbReference type="Gene3D" id="1.25.40.210">
    <property type="entry name" value="Telomere repeat-binding factor, dimerisation domain"/>
    <property type="match status" value="1"/>
</dbReference>
<dbReference type="InterPro" id="IPR001005">
    <property type="entry name" value="SANT/Myb"/>
</dbReference>
<evidence type="ECO:0000256" key="8">
    <source>
        <dbReference type="ARBA" id="ARBA00022765"/>
    </source>
</evidence>
<evidence type="ECO:0000256" key="12">
    <source>
        <dbReference type="ARBA" id="ARBA00022990"/>
    </source>
</evidence>
<dbReference type="EMBL" id="BAAFJT010000002">
    <property type="protein sequence ID" value="GAB0182249.1"/>
    <property type="molecule type" value="Genomic_DNA"/>
</dbReference>
<dbReference type="InterPro" id="IPR013867">
    <property type="entry name" value="Telomere_rpt-bd_fac_dimer_dom"/>
</dbReference>
<evidence type="ECO:0000256" key="9">
    <source>
        <dbReference type="ARBA" id="ARBA00022776"/>
    </source>
</evidence>
<evidence type="ECO:0000256" key="2">
    <source>
        <dbReference type="ARBA" id="ARBA00004574"/>
    </source>
</evidence>
<dbReference type="GO" id="GO:0000783">
    <property type="term" value="C:nuclear telomere cap complex"/>
    <property type="evidence" value="ECO:0007669"/>
    <property type="project" value="UniProtKB-ARBA"/>
</dbReference>
<comment type="subunit">
    <text evidence="18">Homodimer.</text>
</comment>
<dbReference type="InterPro" id="IPR036507">
    <property type="entry name" value="Telomere_rpt-bd_fac_dimer_sf"/>
</dbReference>
<evidence type="ECO:0000313" key="22">
    <source>
        <dbReference type="Proteomes" id="UP001623348"/>
    </source>
</evidence>
<evidence type="ECO:0000259" key="19">
    <source>
        <dbReference type="PROSITE" id="PS50090"/>
    </source>
</evidence>
<keyword evidence="7" id="KW-0132">Cell division</keyword>
<evidence type="ECO:0000256" key="15">
    <source>
        <dbReference type="ARBA" id="ARBA00023242"/>
    </source>
</evidence>
<dbReference type="InterPro" id="IPR017930">
    <property type="entry name" value="Myb_dom"/>
</dbReference>
<dbReference type="SUPFAM" id="SSF63600">
    <property type="entry name" value="Telomeric repeat binding factor (TRF) dimerisation domain"/>
    <property type="match status" value="1"/>
</dbReference>
<feature type="domain" description="HTH myb-type" evidence="20">
    <location>
        <begin position="296"/>
        <end position="353"/>
    </location>
</feature>
<reference evidence="21 22" key="1">
    <citation type="submission" date="2024-06" db="EMBL/GenBank/DDBJ databases">
        <title>The draft genome of Grus japonensis, version 3.</title>
        <authorList>
            <person name="Nabeshima K."/>
            <person name="Suzuki S."/>
            <person name="Onuma M."/>
        </authorList>
    </citation>
    <scope>NUCLEOTIDE SEQUENCE [LARGE SCALE GENOMIC DNA]</scope>
    <source>
        <strain evidence="21 22">451A</strain>
    </source>
</reference>
<keyword evidence="5" id="KW-1017">Isopeptide bond</keyword>
<keyword evidence="10" id="KW-0832">Ubl conjugation</keyword>
<name>A0ABC9W9M2_GRUJA</name>
<dbReference type="AlphaFoldDB" id="A0ABC9W9M2"/>
<evidence type="ECO:0000256" key="16">
    <source>
        <dbReference type="ARBA" id="ARBA00023306"/>
    </source>
</evidence>
<feature type="domain" description="Myb-like" evidence="19">
    <location>
        <begin position="296"/>
        <end position="349"/>
    </location>
</feature>
<evidence type="ECO:0000256" key="13">
    <source>
        <dbReference type="ARBA" id="ARBA00023125"/>
    </source>
</evidence>
<dbReference type="Pfam" id="PF00249">
    <property type="entry name" value="Myb_DNA-binding"/>
    <property type="match status" value="1"/>
</dbReference>
<dbReference type="GO" id="GO:0005819">
    <property type="term" value="C:spindle"/>
    <property type="evidence" value="ECO:0007669"/>
    <property type="project" value="UniProtKB-SubCell"/>
</dbReference>
<evidence type="ECO:0000256" key="1">
    <source>
        <dbReference type="ARBA" id="ARBA00004186"/>
    </source>
</evidence>
<dbReference type="GO" id="GO:0000723">
    <property type="term" value="P:telomere maintenance"/>
    <property type="evidence" value="ECO:0007669"/>
    <property type="project" value="UniProtKB-UniRule"/>
</dbReference>
<dbReference type="CDD" id="cd11660">
    <property type="entry name" value="SANT_TRF"/>
    <property type="match status" value="1"/>
</dbReference>
<dbReference type="SUPFAM" id="SSF46689">
    <property type="entry name" value="Homeodomain-like"/>
    <property type="match status" value="1"/>
</dbReference>
<dbReference type="InterPro" id="IPR017357">
    <property type="entry name" value="TERF1/2"/>
</dbReference>
<evidence type="ECO:0000256" key="11">
    <source>
        <dbReference type="ARBA" id="ARBA00022895"/>
    </source>
</evidence>
<comment type="caution">
    <text evidence="21">The sequence shown here is derived from an EMBL/GenBank/DDBJ whole genome shotgun (WGS) entry which is preliminary data.</text>
</comment>
<sequence length="354" mass="40515">MAVAAGGGRACSFPPAEVEAVAADWMLDFACYCLCRHFVEECTAEFRRWRGVAQALINGLSKIPTHQKKPVYLCQLLIRIANGKKLECHFENDQRISPLESALSFWTLLEREEIKLEKLHEDIRCLIQIQTVAVHMENGYFKEAAEVLERLFTDSESNKPLRMKLATIIKSKDPYVPLLENFNYNLLISKIKSYVELFMKENETNFLIQAAIKQVESKGLGATSLQNKAVNVDENDESNLETKQRLMKKQQSITNQSPGDINTTARPHSQQKHRASNVLQSLNNLQNVEKHGDALASGRRRQRWTSKEDLELKSGIREFGVGNWAKILVHGDFNNRTSVMLKDRWRTLCRLKQD</sequence>
<evidence type="ECO:0000256" key="17">
    <source>
        <dbReference type="ARBA" id="ARBA00055936"/>
    </source>
</evidence>
<gene>
    <name evidence="21" type="ORF">GRJ2_000690200</name>
</gene>
<keyword evidence="9" id="KW-0498">Mitosis</keyword>
<dbReference type="PANTHER" id="PTHR46734:SF1">
    <property type="entry name" value="TELOMERIC REPEAT-BINDING FACTOR 1"/>
    <property type="match status" value="1"/>
</dbReference>
<keyword evidence="16 18" id="KW-0131">Cell cycle</keyword>
<organism evidence="21 22">
    <name type="scientific">Grus japonensis</name>
    <name type="common">Japanese crane</name>
    <name type="synonym">Red-crowned crane</name>
    <dbReference type="NCBI Taxonomy" id="30415"/>
    <lineage>
        <taxon>Eukaryota</taxon>
        <taxon>Metazoa</taxon>
        <taxon>Chordata</taxon>
        <taxon>Craniata</taxon>
        <taxon>Vertebrata</taxon>
        <taxon>Euteleostomi</taxon>
        <taxon>Archelosauria</taxon>
        <taxon>Archosauria</taxon>
        <taxon>Dinosauria</taxon>
        <taxon>Saurischia</taxon>
        <taxon>Theropoda</taxon>
        <taxon>Coelurosauria</taxon>
        <taxon>Aves</taxon>
        <taxon>Neognathae</taxon>
        <taxon>Neoaves</taxon>
        <taxon>Gruiformes</taxon>
        <taxon>Gruidae</taxon>
        <taxon>Grus</taxon>
    </lineage>
</organism>
<evidence type="ECO:0000256" key="18">
    <source>
        <dbReference type="PIRNR" id="PIRNR038016"/>
    </source>
</evidence>
<evidence type="ECO:0000259" key="20">
    <source>
        <dbReference type="PROSITE" id="PS51294"/>
    </source>
</evidence>
<comment type="subcellular location">
    <subcellularLocation>
        <location evidence="2">Chromosome</location>
        <location evidence="2">Telomere</location>
    </subcellularLocation>
    <subcellularLocation>
        <location evidence="1">Cytoplasm</location>
        <location evidence="1">Cytoskeleton</location>
        <location evidence="1">Spindle</location>
    </subcellularLocation>
    <subcellularLocation>
        <location evidence="18">Nucleus</location>
    </subcellularLocation>
</comment>
<evidence type="ECO:0000256" key="6">
    <source>
        <dbReference type="ARBA" id="ARBA00022553"/>
    </source>
</evidence>
<dbReference type="FunFam" id="1.10.10.60:FF:000129">
    <property type="entry name" value="Telomeric repeat-binding factor 2"/>
    <property type="match status" value="1"/>
</dbReference>
<evidence type="ECO:0000256" key="7">
    <source>
        <dbReference type="ARBA" id="ARBA00022618"/>
    </source>
</evidence>